<comment type="pathway">
    <text evidence="1">Ketone degradation; acetoin degradation.</text>
</comment>
<dbReference type="Proteomes" id="UP001597362">
    <property type="component" value="Unassembled WGS sequence"/>
</dbReference>
<comment type="caution">
    <text evidence="6">The sequence shown here is derived from an EMBL/GenBank/DDBJ whole genome shotgun (WGS) entry which is preliminary data.</text>
</comment>
<evidence type="ECO:0000256" key="1">
    <source>
        <dbReference type="ARBA" id="ARBA00005101"/>
    </source>
</evidence>
<sequence>MSANALFFHHPAAKTYKFNDEHPFHPLRADLTIQLLQAQLALTKQQIVQPTLITDDHILTSIHRTEYIQAVQAASDAGQQIVTPTFIEKYGIGTEDTPPFPGLHQAALAIVSGSVAAADAVMNGTTQHAYHISGGLHHAFPERAGGFCIYNDAAIAIAHLKENYGARVLYIDTDVHHGDGVQWAFYDNPDVCTYSIHETGKFLFPGTGFVYEKGLEQGYGTCFNVPLEPYTEDESWLESFQTTIEAVISFFQPDIIVSQHGCDAHAFDPLSHLHCSMNIYHAIPAIIHRLAHQYTNGRWVALGGGGYDIWRVVPRAWSLVWLEMNDQPIFSGSEASKQQVKQDLLSIDAVMEQIYQMKDVDFSMQPKLLLPEQWRKLWQPASPVPLPQYWLDLPQHIGDIPRRQEITKQNRATQTIAIQDIK</sequence>
<evidence type="ECO:0000259" key="5">
    <source>
        <dbReference type="Pfam" id="PF00850"/>
    </source>
</evidence>
<dbReference type="PRINTS" id="PR01270">
    <property type="entry name" value="HDASUPER"/>
</dbReference>
<evidence type="ECO:0000256" key="2">
    <source>
        <dbReference type="ARBA" id="ARBA00005947"/>
    </source>
</evidence>
<evidence type="ECO:0000313" key="6">
    <source>
        <dbReference type="EMBL" id="MFD2116170.1"/>
    </source>
</evidence>
<dbReference type="PANTHER" id="PTHR10625:SF10">
    <property type="entry name" value="HISTONE DEACETYLASE HDAC1"/>
    <property type="match status" value="1"/>
</dbReference>
<accession>A0ABW4YKA4</accession>
<dbReference type="EMBL" id="JBHUHO010000030">
    <property type="protein sequence ID" value="MFD2116170.1"/>
    <property type="molecule type" value="Genomic_DNA"/>
</dbReference>
<dbReference type="RefSeq" id="WP_377772095.1">
    <property type="nucleotide sequence ID" value="NZ_JBHUHO010000030.1"/>
</dbReference>
<evidence type="ECO:0000256" key="3">
    <source>
        <dbReference type="ARBA" id="ARBA00020218"/>
    </source>
</evidence>
<dbReference type="InterPro" id="IPR023696">
    <property type="entry name" value="Ureohydrolase_dom_sf"/>
</dbReference>
<comment type="similarity">
    <text evidence="2">Belongs to the histone deacetylase family.</text>
</comment>
<reference evidence="7" key="1">
    <citation type="journal article" date="2019" name="Int. J. Syst. Evol. Microbiol.">
        <title>The Global Catalogue of Microorganisms (GCM) 10K type strain sequencing project: providing services to taxonomists for standard genome sequencing and annotation.</title>
        <authorList>
            <consortium name="The Broad Institute Genomics Platform"/>
            <consortium name="The Broad Institute Genome Sequencing Center for Infectious Disease"/>
            <person name="Wu L."/>
            <person name="Ma J."/>
        </authorList>
    </citation>
    <scope>NUCLEOTIDE SEQUENCE [LARGE SCALE GENOMIC DNA]</scope>
    <source>
        <strain evidence="7">GH52</strain>
    </source>
</reference>
<evidence type="ECO:0000313" key="7">
    <source>
        <dbReference type="Proteomes" id="UP001597362"/>
    </source>
</evidence>
<dbReference type="InterPro" id="IPR037138">
    <property type="entry name" value="His_deacetylse_dom_sf"/>
</dbReference>
<keyword evidence="7" id="KW-1185">Reference proteome</keyword>
<evidence type="ECO:0000256" key="4">
    <source>
        <dbReference type="ARBA" id="ARBA00022627"/>
    </source>
</evidence>
<dbReference type="InterPro" id="IPR003085">
    <property type="entry name" value="AcuC"/>
</dbReference>
<protein>
    <recommendedName>
        <fullName evidence="3">Acetoin utilization protein AcuC</fullName>
    </recommendedName>
</protein>
<dbReference type="Pfam" id="PF00850">
    <property type="entry name" value="Hist_deacetyl"/>
    <property type="match status" value="1"/>
</dbReference>
<dbReference type="PRINTS" id="PR01272">
    <property type="entry name" value="ACUCPROTEIN"/>
</dbReference>
<feature type="domain" description="Histone deacetylase" evidence="5">
    <location>
        <begin position="22"/>
        <end position="322"/>
    </location>
</feature>
<name>A0ABW4YKA4_9BACL</name>
<keyword evidence="4" id="KW-0006">Acetoin catabolism</keyword>
<dbReference type="CDD" id="cd09994">
    <property type="entry name" value="HDAC_AcuC_like"/>
    <property type="match status" value="1"/>
</dbReference>
<organism evidence="6 7">
    <name type="scientific">Paenibacillus yanchengensis</name>
    <dbReference type="NCBI Taxonomy" id="2035833"/>
    <lineage>
        <taxon>Bacteria</taxon>
        <taxon>Bacillati</taxon>
        <taxon>Bacillota</taxon>
        <taxon>Bacilli</taxon>
        <taxon>Bacillales</taxon>
        <taxon>Paenibacillaceae</taxon>
        <taxon>Paenibacillus</taxon>
    </lineage>
</organism>
<dbReference type="SUPFAM" id="SSF52768">
    <property type="entry name" value="Arginase/deacetylase"/>
    <property type="match status" value="1"/>
</dbReference>
<dbReference type="PANTHER" id="PTHR10625">
    <property type="entry name" value="HISTONE DEACETYLASE HDAC1-RELATED"/>
    <property type="match status" value="1"/>
</dbReference>
<gene>
    <name evidence="6" type="ORF">ACFSJH_10580</name>
</gene>
<dbReference type="InterPro" id="IPR000286">
    <property type="entry name" value="HDACs"/>
</dbReference>
<proteinExistence type="inferred from homology"/>
<dbReference type="Gene3D" id="3.40.800.20">
    <property type="entry name" value="Histone deacetylase domain"/>
    <property type="match status" value="1"/>
</dbReference>
<dbReference type="InterPro" id="IPR023801">
    <property type="entry name" value="His_deacetylse_dom"/>
</dbReference>